<name>C8XHP0_NAKMY</name>
<comment type="catalytic activity">
    <reaction evidence="7 8">
        <text>CMP + ATP = CDP + ADP</text>
        <dbReference type="Rhea" id="RHEA:11600"/>
        <dbReference type="ChEBI" id="CHEBI:30616"/>
        <dbReference type="ChEBI" id="CHEBI:58069"/>
        <dbReference type="ChEBI" id="CHEBI:60377"/>
        <dbReference type="ChEBI" id="CHEBI:456216"/>
        <dbReference type="EC" id="2.7.4.25"/>
    </reaction>
</comment>
<dbReference type="GO" id="GO:0036431">
    <property type="term" value="F:dCMP kinase activity"/>
    <property type="evidence" value="ECO:0007669"/>
    <property type="project" value="InterPro"/>
</dbReference>
<evidence type="ECO:0000256" key="4">
    <source>
        <dbReference type="ARBA" id="ARBA00022777"/>
    </source>
</evidence>
<keyword evidence="3 8" id="KW-0547">Nucleotide-binding</keyword>
<keyword evidence="2 8" id="KW-0808">Transferase</keyword>
<dbReference type="GO" id="GO:0005524">
    <property type="term" value="F:ATP binding"/>
    <property type="evidence" value="ECO:0007669"/>
    <property type="project" value="UniProtKB-UniRule"/>
</dbReference>
<feature type="binding site" evidence="8">
    <location>
        <begin position="11"/>
        <end position="19"/>
    </location>
    <ligand>
        <name>ATP</name>
        <dbReference type="ChEBI" id="CHEBI:30616"/>
    </ligand>
</feature>
<dbReference type="InterPro" id="IPR027417">
    <property type="entry name" value="P-loop_NTPase"/>
</dbReference>
<accession>C8XHP0</accession>
<evidence type="ECO:0000256" key="6">
    <source>
        <dbReference type="ARBA" id="ARBA00047615"/>
    </source>
</evidence>
<evidence type="ECO:0000256" key="5">
    <source>
        <dbReference type="ARBA" id="ARBA00022840"/>
    </source>
</evidence>
<dbReference type="AlphaFoldDB" id="C8XHP0"/>
<evidence type="ECO:0000256" key="3">
    <source>
        <dbReference type="ARBA" id="ARBA00022741"/>
    </source>
</evidence>
<evidence type="ECO:0000256" key="2">
    <source>
        <dbReference type="ARBA" id="ARBA00022679"/>
    </source>
</evidence>
<dbReference type="eggNOG" id="COG0283">
    <property type="taxonomic scope" value="Bacteria"/>
</dbReference>
<gene>
    <name evidence="8" type="primary">cmk</name>
    <name evidence="10" type="ordered locus">Namu_4053</name>
</gene>
<dbReference type="CDD" id="cd02020">
    <property type="entry name" value="CMPK"/>
    <property type="match status" value="1"/>
</dbReference>
<dbReference type="GO" id="GO:0006220">
    <property type="term" value="P:pyrimidine nucleotide metabolic process"/>
    <property type="evidence" value="ECO:0007669"/>
    <property type="project" value="UniProtKB-UniRule"/>
</dbReference>
<evidence type="ECO:0000259" key="9">
    <source>
        <dbReference type="Pfam" id="PF02224"/>
    </source>
</evidence>
<proteinExistence type="inferred from homology"/>
<dbReference type="GO" id="GO:0005737">
    <property type="term" value="C:cytoplasm"/>
    <property type="evidence" value="ECO:0007669"/>
    <property type="project" value="UniProtKB-SubCell"/>
</dbReference>
<dbReference type="EMBL" id="CP001737">
    <property type="protein sequence ID" value="ACV80343.1"/>
    <property type="molecule type" value="Genomic_DNA"/>
</dbReference>
<keyword evidence="4 8" id="KW-0418">Kinase</keyword>
<comment type="similarity">
    <text evidence="1 8">Belongs to the cytidylate kinase family. Type 1 subfamily.</text>
</comment>
<dbReference type="HOGENOM" id="CLU_079959_0_2_11"/>
<dbReference type="NCBIfam" id="TIGR00017">
    <property type="entry name" value="cmk"/>
    <property type="match status" value="1"/>
</dbReference>
<protein>
    <recommendedName>
        <fullName evidence="8">Cytidylate kinase</fullName>
        <shortName evidence="8">CK</shortName>
        <ecNumber evidence="8">2.7.4.25</ecNumber>
    </recommendedName>
    <alternativeName>
        <fullName evidence="8">Cytidine monophosphate kinase</fullName>
        <shortName evidence="8">CMP kinase</shortName>
    </alternativeName>
</protein>
<dbReference type="InterPro" id="IPR003136">
    <property type="entry name" value="Cytidylate_kin"/>
</dbReference>
<dbReference type="HAMAP" id="MF_00238">
    <property type="entry name" value="Cytidyl_kinase_type1"/>
    <property type="match status" value="1"/>
</dbReference>
<dbReference type="RefSeq" id="WP_015749168.1">
    <property type="nucleotide sequence ID" value="NC_013235.1"/>
</dbReference>
<organism evidence="10 11">
    <name type="scientific">Nakamurella multipartita (strain ATCC 700099 / DSM 44233 / CIP 104796 / JCM 9543 / NBRC 105858 / Y-104)</name>
    <name type="common">Microsphaera multipartita</name>
    <dbReference type="NCBI Taxonomy" id="479431"/>
    <lineage>
        <taxon>Bacteria</taxon>
        <taxon>Bacillati</taxon>
        <taxon>Actinomycetota</taxon>
        <taxon>Actinomycetes</taxon>
        <taxon>Nakamurellales</taxon>
        <taxon>Nakamurellaceae</taxon>
        <taxon>Nakamurella</taxon>
    </lineage>
</organism>
<reference evidence="10 11" key="2">
    <citation type="journal article" date="2010" name="Stand. Genomic Sci.">
        <title>Complete genome sequence of Nakamurella multipartita type strain (Y-104).</title>
        <authorList>
            <person name="Tice H."/>
            <person name="Mayilraj S."/>
            <person name="Sims D."/>
            <person name="Lapidus A."/>
            <person name="Nolan M."/>
            <person name="Lucas S."/>
            <person name="Glavina Del Rio T."/>
            <person name="Copeland A."/>
            <person name="Cheng J.F."/>
            <person name="Meincke L."/>
            <person name="Bruce D."/>
            <person name="Goodwin L."/>
            <person name="Pitluck S."/>
            <person name="Ivanova N."/>
            <person name="Mavromatis K."/>
            <person name="Ovchinnikova G."/>
            <person name="Pati A."/>
            <person name="Chen A."/>
            <person name="Palaniappan K."/>
            <person name="Land M."/>
            <person name="Hauser L."/>
            <person name="Chang Y.J."/>
            <person name="Jeffries C.D."/>
            <person name="Detter J.C."/>
            <person name="Brettin T."/>
            <person name="Rohde M."/>
            <person name="Goker M."/>
            <person name="Bristow J."/>
            <person name="Eisen J.A."/>
            <person name="Markowitz V."/>
            <person name="Hugenholtz P."/>
            <person name="Kyrpides N.C."/>
            <person name="Klenk H.P."/>
            <person name="Chen F."/>
        </authorList>
    </citation>
    <scope>NUCLEOTIDE SEQUENCE [LARGE SCALE GENOMIC DNA]</scope>
    <source>
        <strain evidence="11">ATCC 700099 / DSM 44233 / CIP 104796 / JCM 9543 / NBRC 105858 / Y-104</strain>
    </source>
</reference>
<dbReference type="OrthoDB" id="9807434at2"/>
<reference evidence="11" key="1">
    <citation type="submission" date="2009-09" db="EMBL/GenBank/DDBJ databases">
        <title>The complete genome of Nakamurella multipartita DSM 44233.</title>
        <authorList>
            <consortium name="US DOE Joint Genome Institute (JGI-PGF)"/>
            <person name="Lucas S."/>
            <person name="Copeland A."/>
            <person name="Lapidus A."/>
            <person name="Glavina del Rio T."/>
            <person name="Dalin E."/>
            <person name="Tice H."/>
            <person name="Bruce D."/>
            <person name="Goodwin L."/>
            <person name="Pitluck S."/>
            <person name="Kyrpides N."/>
            <person name="Mavromatis K."/>
            <person name="Ivanova N."/>
            <person name="Ovchinnikova G."/>
            <person name="Sims D."/>
            <person name="Meincke L."/>
            <person name="Brettin T."/>
            <person name="Detter J.C."/>
            <person name="Han C."/>
            <person name="Larimer F."/>
            <person name="Land M."/>
            <person name="Hauser L."/>
            <person name="Markowitz V."/>
            <person name="Cheng J.-F."/>
            <person name="Hugenholtz P."/>
            <person name="Woyke T."/>
            <person name="Wu D."/>
            <person name="Klenk H.-P."/>
            <person name="Eisen J.A."/>
        </authorList>
    </citation>
    <scope>NUCLEOTIDE SEQUENCE [LARGE SCALE GENOMIC DNA]</scope>
    <source>
        <strain evidence="11">ATCC 700099 / DSM 44233 / CIP 104796 / JCM 9543 / NBRC 105858 / Y-104</strain>
    </source>
</reference>
<dbReference type="FunCoup" id="C8XHP0">
    <property type="interactions" value="44"/>
</dbReference>
<dbReference type="GO" id="GO:0036430">
    <property type="term" value="F:CMP kinase activity"/>
    <property type="evidence" value="ECO:0007669"/>
    <property type="project" value="RHEA"/>
</dbReference>
<dbReference type="EC" id="2.7.4.25" evidence="8"/>
<evidence type="ECO:0000256" key="1">
    <source>
        <dbReference type="ARBA" id="ARBA00009427"/>
    </source>
</evidence>
<comment type="catalytic activity">
    <reaction evidence="6 8">
        <text>dCMP + ATP = dCDP + ADP</text>
        <dbReference type="Rhea" id="RHEA:25094"/>
        <dbReference type="ChEBI" id="CHEBI:30616"/>
        <dbReference type="ChEBI" id="CHEBI:57566"/>
        <dbReference type="ChEBI" id="CHEBI:58593"/>
        <dbReference type="ChEBI" id="CHEBI:456216"/>
        <dbReference type="EC" id="2.7.4.25"/>
    </reaction>
</comment>
<sequence length="237" mass="24780">MSSSFVIAIDGPAGTGKSTVARRVAQALHAGYLDTGAMYRIVTLAVLRAGVDPVDDAAVAAVLPALTFESPTTADRQEHVLDGDRVTSEIRGSAVTLAVTPVSANPAVRSFLLDRQRRLARSGRMVVEGRDIGTVVVPDADLKIYLTADATERARRRHRQNAALVGAGTGEVGLDLAAVATDLHRRDSKDSSRTHAPLQAAADAVVVDSSELAVEETVARVLALAADRGIRASDASP</sequence>
<keyword evidence="5 8" id="KW-0067">ATP-binding</keyword>
<feature type="domain" description="Cytidylate kinase" evidence="9">
    <location>
        <begin position="7"/>
        <end position="225"/>
    </location>
</feature>
<dbReference type="InterPro" id="IPR011994">
    <property type="entry name" value="Cytidylate_kinase_dom"/>
</dbReference>
<evidence type="ECO:0000313" key="11">
    <source>
        <dbReference type="Proteomes" id="UP000002218"/>
    </source>
</evidence>
<evidence type="ECO:0000313" key="10">
    <source>
        <dbReference type="EMBL" id="ACV80343.1"/>
    </source>
</evidence>
<evidence type="ECO:0000256" key="8">
    <source>
        <dbReference type="HAMAP-Rule" id="MF_00238"/>
    </source>
</evidence>
<keyword evidence="11" id="KW-1185">Reference proteome</keyword>
<evidence type="ECO:0000256" key="7">
    <source>
        <dbReference type="ARBA" id="ARBA00048478"/>
    </source>
</evidence>
<dbReference type="InParanoid" id="C8XHP0"/>
<dbReference type="Gene3D" id="3.40.50.300">
    <property type="entry name" value="P-loop containing nucleotide triphosphate hydrolases"/>
    <property type="match status" value="1"/>
</dbReference>
<keyword evidence="8" id="KW-0963">Cytoplasm</keyword>
<dbReference type="Proteomes" id="UP000002218">
    <property type="component" value="Chromosome"/>
</dbReference>
<comment type="subcellular location">
    <subcellularLocation>
        <location evidence="8">Cytoplasm</location>
    </subcellularLocation>
</comment>
<dbReference type="STRING" id="479431.Namu_4053"/>
<dbReference type="SUPFAM" id="SSF52540">
    <property type="entry name" value="P-loop containing nucleoside triphosphate hydrolases"/>
    <property type="match status" value="1"/>
</dbReference>
<dbReference type="Pfam" id="PF02224">
    <property type="entry name" value="Cytidylate_kin"/>
    <property type="match status" value="1"/>
</dbReference>
<dbReference type="KEGG" id="nml:Namu_4053"/>